<evidence type="ECO:0000313" key="1">
    <source>
        <dbReference type="EMBL" id="JAE08091.1"/>
    </source>
</evidence>
<protein>
    <submittedName>
        <fullName evidence="1">Uncharacterized protein</fullName>
    </submittedName>
</protein>
<proteinExistence type="predicted"/>
<sequence>MLVQKGKKIFYCLSEGNHGFL</sequence>
<reference evidence="1" key="2">
    <citation type="journal article" date="2015" name="Data Brief">
        <title>Shoot transcriptome of the giant reed, Arundo donax.</title>
        <authorList>
            <person name="Barrero R.A."/>
            <person name="Guerrero F.D."/>
            <person name="Moolhuijzen P."/>
            <person name="Goolsby J.A."/>
            <person name="Tidwell J."/>
            <person name="Bellgard S.E."/>
            <person name="Bellgard M.I."/>
        </authorList>
    </citation>
    <scope>NUCLEOTIDE SEQUENCE</scope>
    <source>
        <tissue evidence="1">Shoot tissue taken approximately 20 cm above the soil surface</tissue>
    </source>
</reference>
<organism evidence="1">
    <name type="scientific">Arundo donax</name>
    <name type="common">Giant reed</name>
    <name type="synonym">Donax arundinaceus</name>
    <dbReference type="NCBI Taxonomy" id="35708"/>
    <lineage>
        <taxon>Eukaryota</taxon>
        <taxon>Viridiplantae</taxon>
        <taxon>Streptophyta</taxon>
        <taxon>Embryophyta</taxon>
        <taxon>Tracheophyta</taxon>
        <taxon>Spermatophyta</taxon>
        <taxon>Magnoliopsida</taxon>
        <taxon>Liliopsida</taxon>
        <taxon>Poales</taxon>
        <taxon>Poaceae</taxon>
        <taxon>PACMAD clade</taxon>
        <taxon>Arundinoideae</taxon>
        <taxon>Arundineae</taxon>
        <taxon>Arundo</taxon>
    </lineage>
</organism>
<name>A0A0A9FDA9_ARUDO</name>
<dbReference type="AlphaFoldDB" id="A0A0A9FDA9"/>
<accession>A0A0A9FDA9</accession>
<dbReference type="EMBL" id="GBRH01189805">
    <property type="protein sequence ID" value="JAE08091.1"/>
    <property type="molecule type" value="Transcribed_RNA"/>
</dbReference>
<reference evidence="1" key="1">
    <citation type="submission" date="2014-09" db="EMBL/GenBank/DDBJ databases">
        <authorList>
            <person name="Magalhaes I.L.F."/>
            <person name="Oliveira U."/>
            <person name="Santos F.R."/>
            <person name="Vidigal T.H.D.A."/>
            <person name="Brescovit A.D."/>
            <person name="Santos A.J."/>
        </authorList>
    </citation>
    <scope>NUCLEOTIDE SEQUENCE</scope>
    <source>
        <tissue evidence="1">Shoot tissue taken approximately 20 cm above the soil surface</tissue>
    </source>
</reference>